<dbReference type="InterPro" id="IPR000422">
    <property type="entry name" value="DHBP_synthase_RibB"/>
</dbReference>
<dbReference type="SUPFAM" id="SSF142695">
    <property type="entry name" value="RibA-like"/>
    <property type="match status" value="1"/>
</dbReference>
<dbReference type="CDD" id="cd00641">
    <property type="entry name" value="GTP_cyclohydro2"/>
    <property type="match status" value="1"/>
</dbReference>
<dbReference type="PIRSF" id="PIRSF001259">
    <property type="entry name" value="RibA"/>
    <property type="match status" value="1"/>
</dbReference>
<dbReference type="GO" id="GO:0005829">
    <property type="term" value="C:cytosol"/>
    <property type="evidence" value="ECO:0007669"/>
    <property type="project" value="TreeGrafter"/>
</dbReference>
<protein>
    <submittedName>
        <fullName evidence="15">Riboflavin biosynthesis protein RibBA</fullName>
    </submittedName>
</protein>
<evidence type="ECO:0000256" key="4">
    <source>
        <dbReference type="ARBA" id="ARBA00004853"/>
    </source>
</evidence>
<keyword evidence="9" id="KW-0547">Nucleotide-binding</keyword>
<organism evidence="15 16">
    <name type="scientific">Mycolicibacterium litorale</name>
    <dbReference type="NCBI Taxonomy" id="758802"/>
    <lineage>
        <taxon>Bacteria</taxon>
        <taxon>Bacillati</taxon>
        <taxon>Actinomycetota</taxon>
        <taxon>Actinomycetes</taxon>
        <taxon>Mycobacteriales</taxon>
        <taxon>Mycobacteriaceae</taxon>
        <taxon>Mycolicibacterium</taxon>
    </lineage>
</organism>
<reference evidence="15 16" key="1">
    <citation type="submission" date="2020-07" db="EMBL/GenBank/DDBJ databases">
        <title>Complete genome sequence of Mycolicibacterium litorale like strain isolated from cardiac implantable electronic device infection.</title>
        <authorList>
            <person name="Fukano H."/>
            <person name="Miyama H."/>
            <person name="Hoshino Y."/>
        </authorList>
    </citation>
    <scope>NUCLEOTIDE SEQUENCE [LARGE SCALE GENOMIC DNA]</scope>
    <source>
        <strain evidence="15 16">NIIDNTM18</strain>
    </source>
</reference>
<comment type="catalytic activity">
    <reaction evidence="1">
        <text>D-ribulose 5-phosphate = (2S)-2-hydroxy-3-oxobutyl phosphate + formate + H(+)</text>
        <dbReference type="Rhea" id="RHEA:18457"/>
        <dbReference type="ChEBI" id="CHEBI:15378"/>
        <dbReference type="ChEBI" id="CHEBI:15740"/>
        <dbReference type="ChEBI" id="CHEBI:58121"/>
        <dbReference type="ChEBI" id="CHEBI:58830"/>
        <dbReference type="EC" id="4.1.99.12"/>
    </reaction>
</comment>
<dbReference type="RefSeq" id="WP_185293312.1">
    <property type="nucleotide sequence ID" value="NZ_AP023287.1"/>
</dbReference>
<dbReference type="EMBL" id="AP023287">
    <property type="protein sequence ID" value="BCI55628.1"/>
    <property type="molecule type" value="Genomic_DNA"/>
</dbReference>
<dbReference type="GO" id="GO:0009231">
    <property type="term" value="P:riboflavin biosynthetic process"/>
    <property type="evidence" value="ECO:0007669"/>
    <property type="project" value="UniProtKB-UniPathway"/>
</dbReference>
<evidence type="ECO:0000256" key="8">
    <source>
        <dbReference type="ARBA" id="ARBA00022723"/>
    </source>
</evidence>
<evidence type="ECO:0000256" key="10">
    <source>
        <dbReference type="ARBA" id="ARBA00022801"/>
    </source>
</evidence>
<keyword evidence="7" id="KW-0686">Riboflavin biosynthesis</keyword>
<dbReference type="Proteomes" id="UP000515734">
    <property type="component" value="Chromosome"/>
</dbReference>
<name>A0A6S6PI47_9MYCO</name>
<dbReference type="Pfam" id="PF00926">
    <property type="entry name" value="DHBP_synthase"/>
    <property type="match status" value="1"/>
</dbReference>
<evidence type="ECO:0000256" key="13">
    <source>
        <dbReference type="ARBA" id="ARBA00049295"/>
    </source>
</evidence>
<evidence type="ECO:0000313" key="15">
    <source>
        <dbReference type="EMBL" id="BCI55628.1"/>
    </source>
</evidence>
<evidence type="ECO:0000256" key="7">
    <source>
        <dbReference type="ARBA" id="ARBA00022619"/>
    </source>
</evidence>
<dbReference type="UniPathway" id="UPA00275">
    <property type="reaction ID" value="UER00399"/>
</dbReference>
<accession>A0A6S6PI47</accession>
<comment type="cofactor">
    <cofactor evidence="2">
        <name>Zn(2+)</name>
        <dbReference type="ChEBI" id="CHEBI:29105"/>
    </cofactor>
</comment>
<sequence length="398" mass="41924">MSLIGLRRRGQSADAPHATVDEAVAALRRGQMVITVDGESPEDYGDLTLAAAHATAGRIAFMVRHTGGILAVPMTAGDLDRLQLPPMVAVSEDPRGTGYAVSVNARTGIGGGVSAADRARTIALLADPGTRATDLSRPGYVFPLRAVDGGVLRRSGHTEAAVDLARLAELPPAAVIGEIVDDDGTLVRGGRLRAFAAAHGLPIVTVADLIAYRHRTERLVEFRAASRMPTRYGDFQAHGFESVLDGREHIALVLGDVMEDGAGRYRTPTLVRVQSECLTGNVFGSAGCDCDAQLRHAMEAVASEGRGVVVYLRGHDGGRAGLLPKGHRGEGSQPADARDYGIGAQILAHLGVRRMRLLTNNPVKRVGLEAYGLEITEAVPVPGRLGHEPSTGQTATAW</sequence>
<dbReference type="InterPro" id="IPR017945">
    <property type="entry name" value="DHBP_synth_RibB-like_a/b_dom"/>
</dbReference>
<dbReference type="GO" id="GO:0008686">
    <property type="term" value="F:3,4-dihydroxy-2-butanone-4-phosphate synthase activity"/>
    <property type="evidence" value="ECO:0007669"/>
    <property type="project" value="UniProtKB-EC"/>
</dbReference>
<dbReference type="Gene3D" id="3.40.50.10990">
    <property type="entry name" value="GTP cyclohydrolase II"/>
    <property type="match status" value="1"/>
</dbReference>
<dbReference type="Gene3D" id="3.90.870.10">
    <property type="entry name" value="DHBP synthase"/>
    <property type="match status" value="1"/>
</dbReference>
<keyword evidence="12" id="KW-0342">GTP-binding</keyword>
<evidence type="ECO:0000256" key="3">
    <source>
        <dbReference type="ARBA" id="ARBA00002284"/>
    </source>
</evidence>
<dbReference type="NCBIfam" id="TIGR00506">
    <property type="entry name" value="ribB"/>
    <property type="match status" value="1"/>
</dbReference>
<comment type="pathway">
    <text evidence="5">Cofactor biosynthesis; riboflavin biosynthesis; 2-hydroxy-3-oxobutyl phosphate from D-ribulose 5-phosphate: step 1/1.</text>
</comment>
<dbReference type="AlphaFoldDB" id="A0A6S6PI47"/>
<evidence type="ECO:0000259" key="14">
    <source>
        <dbReference type="Pfam" id="PF00925"/>
    </source>
</evidence>
<dbReference type="GO" id="GO:0003935">
    <property type="term" value="F:GTP cyclohydrolase II activity"/>
    <property type="evidence" value="ECO:0007669"/>
    <property type="project" value="UniProtKB-EC"/>
</dbReference>
<keyword evidence="11" id="KW-0862">Zinc</keyword>
<dbReference type="PANTHER" id="PTHR21327:SF18">
    <property type="entry name" value="3,4-DIHYDROXY-2-BUTANONE 4-PHOSPHATE SYNTHASE"/>
    <property type="match status" value="1"/>
</dbReference>
<keyword evidence="8" id="KW-0479">Metal-binding</keyword>
<dbReference type="GO" id="GO:0005525">
    <property type="term" value="F:GTP binding"/>
    <property type="evidence" value="ECO:0007669"/>
    <property type="project" value="UniProtKB-KW"/>
</dbReference>
<dbReference type="SUPFAM" id="SSF55821">
    <property type="entry name" value="YrdC/RibB"/>
    <property type="match status" value="1"/>
</dbReference>
<evidence type="ECO:0000256" key="2">
    <source>
        <dbReference type="ARBA" id="ARBA00001947"/>
    </source>
</evidence>
<dbReference type="InterPro" id="IPR000926">
    <property type="entry name" value="RibA"/>
</dbReference>
<keyword evidence="10" id="KW-0378">Hydrolase</keyword>
<dbReference type="InterPro" id="IPR036144">
    <property type="entry name" value="RibA-like_sf"/>
</dbReference>
<dbReference type="GO" id="GO:0046872">
    <property type="term" value="F:metal ion binding"/>
    <property type="evidence" value="ECO:0007669"/>
    <property type="project" value="UniProtKB-KW"/>
</dbReference>
<gene>
    <name evidence="15" type="primary">ribA</name>
    <name evidence="15" type="ORF">NIIDNTM18_49060</name>
</gene>
<evidence type="ECO:0000256" key="5">
    <source>
        <dbReference type="ARBA" id="ARBA00004904"/>
    </source>
</evidence>
<dbReference type="Pfam" id="PF00925">
    <property type="entry name" value="GTP_cyclohydro2"/>
    <property type="match status" value="1"/>
</dbReference>
<dbReference type="PANTHER" id="PTHR21327">
    <property type="entry name" value="GTP CYCLOHYDROLASE II-RELATED"/>
    <property type="match status" value="1"/>
</dbReference>
<feature type="domain" description="GTP cyclohydrolase II" evidence="14">
    <location>
        <begin position="225"/>
        <end position="380"/>
    </location>
</feature>
<comment type="similarity">
    <text evidence="6">In the N-terminal section; belongs to the DHBP synthase family.</text>
</comment>
<proteinExistence type="inferred from homology"/>
<evidence type="ECO:0000256" key="11">
    <source>
        <dbReference type="ARBA" id="ARBA00022833"/>
    </source>
</evidence>
<evidence type="ECO:0000256" key="6">
    <source>
        <dbReference type="ARBA" id="ARBA00005520"/>
    </source>
</evidence>
<evidence type="ECO:0000256" key="1">
    <source>
        <dbReference type="ARBA" id="ARBA00000141"/>
    </source>
</evidence>
<evidence type="ECO:0000313" key="16">
    <source>
        <dbReference type="Proteomes" id="UP000515734"/>
    </source>
</evidence>
<comment type="function">
    <text evidence="3">Catalyzes the conversion of D-ribulose 5-phosphate to formate and 3,4-dihydroxy-2-butanone 4-phosphate.</text>
</comment>
<comment type="pathway">
    <text evidence="4">Cofactor biosynthesis; riboflavin biosynthesis; 5-amino-6-(D-ribitylamino)uracil from GTP: step 1/4.</text>
</comment>
<comment type="catalytic activity">
    <reaction evidence="13">
        <text>GTP + 4 H2O = 2,5-diamino-6-hydroxy-4-(5-phosphoribosylamino)-pyrimidine + formate + 2 phosphate + 3 H(+)</text>
        <dbReference type="Rhea" id="RHEA:23704"/>
        <dbReference type="ChEBI" id="CHEBI:15377"/>
        <dbReference type="ChEBI" id="CHEBI:15378"/>
        <dbReference type="ChEBI" id="CHEBI:15740"/>
        <dbReference type="ChEBI" id="CHEBI:37565"/>
        <dbReference type="ChEBI" id="CHEBI:43474"/>
        <dbReference type="ChEBI" id="CHEBI:58614"/>
        <dbReference type="EC" id="3.5.4.25"/>
    </reaction>
</comment>
<dbReference type="InterPro" id="IPR032677">
    <property type="entry name" value="GTP_cyclohydro_II"/>
</dbReference>
<evidence type="ECO:0000256" key="9">
    <source>
        <dbReference type="ARBA" id="ARBA00022741"/>
    </source>
</evidence>
<evidence type="ECO:0000256" key="12">
    <source>
        <dbReference type="ARBA" id="ARBA00023134"/>
    </source>
</evidence>